<feature type="compositionally biased region" description="Basic and acidic residues" evidence="2">
    <location>
        <begin position="516"/>
        <end position="528"/>
    </location>
</feature>
<proteinExistence type="predicted"/>
<feature type="compositionally biased region" description="Polar residues" evidence="2">
    <location>
        <begin position="927"/>
        <end position="943"/>
    </location>
</feature>
<feature type="region of interest" description="Disordered" evidence="2">
    <location>
        <begin position="717"/>
        <end position="751"/>
    </location>
</feature>
<dbReference type="Gramene" id="Pp3c13_3940V3.1">
    <property type="protein sequence ID" value="Pp3c13_3940V3.1"/>
    <property type="gene ID" value="Pp3c13_3940"/>
</dbReference>
<reference evidence="4" key="3">
    <citation type="submission" date="2020-12" db="UniProtKB">
        <authorList>
            <consortium name="EnsemblPlants"/>
        </authorList>
    </citation>
    <scope>IDENTIFICATION</scope>
</reference>
<feature type="compositionally biased region" description="Polar residues" evidence="2">
    <location>
        <begin position="717"/>
        <end position="726"/>
    </location>
</feature>
<evidence type="ECO:0000256" key="2">
    <source>
        <dbReference type="SAM" id="MobiDB-lite"/>
    </source>
</evidence>
<reference evidence="3 5" key="2">
    <citation type="journal article" date="2018" name="Plant J.">
        <title>The Physcomitrella patens chromosome-scale assembly reveals moss genome structure and evolution.</title>
        <authorList>
            <person name="Lang D."/>
            <person name="Ullrich K.K."/>
            <person name="Murat F."/>
            <person name="Fuchs J."/>
            <person name="Jenkins J."/>
            <person name="Haas F.B."/>
            <person name="Piednoel M."/>
            <person name="Gundlach H."/>
            <person name="Van Bel M."/>
            <person name="Meyberg R."/>
            <person name="Vives C."/>
            <person name="Morata J."/>
            <person name="Symeonidi A."/>
            <person name="Hiss M."/>
            <person name="Muchero W."/>
            <person name="Kamisugi Y."/>
            <person name="Saleh O."/>
            <person name="Blanc G."/>
            <person name="Decker E.L."/>
            <person name="van Gessel N."/>
            <person name="Grimwood J."/>
            <person name="Hayes R.D."/>
            <person name="Graham S.W."/>
            <person name="Gunter L.E."/>
            <person name="McDaniel S.F."/>
            <person name="Hoernstein S.N.W."/>
            <person name="Larsson A."/>
            <person name="Li F.W."/>
            <person name="Perroud P.F."/>
            <person name="Phillips J."/>
            <person name="Ranjan P."/>
            <person name="Rokshar D.S."/>
            <person name="Rothfels C.J."/>
            <person name="Schneider L."/>
            <person name="Shu S."/>
            <person name="Stevenson D.W."/>
            <person name="Thummler F."/>
            <person name="Tillich M."/>
            <person name="Villarreal Aguilar J.C."/>
            <person name="Widiez T."/>
            <person name="Wong G.K."/>
            <person name="Wymore A."/>
            <person name="Zhang Y."/>
            <person name="Zimmer A.D."/>
            <person name="Quatrano R.S."/>
            <person name="Mayer K.F.X."/>
            <person name="Goodstein D."/>
            <person name="Casacuberta J.M."/>
            <person name="Vandepoele K."/>
            <person name="Reski R."/>
            <person name="Cuming A.C."/>
            <person name="Tuskan G.A."/>
            <person name="Maumus F."/>
            <person name="Salse J."/>
            <person name="Schmutz J."/>
            <person name="Rensing S.A."/>
        </authorList>
    </citation>
    <scope>NUCLEOTIDE SEQUENCE [LARGE SCALE GENOMIC DNA]</scope>
    <source>
        <strain evidence="4 5">cv. Gransden 2004</strain>
    </source>
</reference>
<feature type="region of interest" description="Disordered" evidence="2">
    <location>
        <begin position="442"/>
        <end position="474"/>
    </location>
</feature>
<feature type="region of interest" description="Disordered" evidence="2">
    <location>
        <begin position="656"/>
        <end position="702"/>
    </location>
</feature>
<feature type="region of interest" description="Disordered" evidence="2">
    <location>
        <begin position="343"/>
        <end position="399"/>
    </location>
</feature>
<dbReference type="EMBL" id="ABEU02000013">
    <property type="protein sequence ID" value="PNR42113.1"/>
    <property type="molecule type" value="Genomic_DNA"/>
</dbReference>
<feature type="region of interest" description="Disordered" evidence="2">
    <location>
        <begin position="858"/>
        <end position="882"/>
    </location>
</feature>
<dbReference type="EnsemblPlants" id="Pp3c13_3940V3.4">
    <property type="protein sequence ID" value="Pp3c13_3940V3.4"/>
    <property type="gene ID" value="Pp3c13_3940"/>
</dbReference>
<feature type="coiled-coil region" evidence="1">
    <location>
        <begin position="121"/>
        <end position="148"/>
    </location>
</feature>
<gene>
    <name evidence="4" type="primary">LOC112290717</name>
    <name evidence="3" type="ORF">PHYPA_016942</name>
</gene>
<reference evidence="3 5" key="1">
    <citation type="journal article" date="2008" name="Science">
        <title>The Physcomitrella genome reveals evolutionary insights into the conquest of land by plants.</title>
        <authorList>
            <person name="Rensing S."/>
            <person name="Lang D."/>
            <person name="Zimmer A."/>
            <person name="Terry A."/>
            <person name="Salamov A."/>
            <person name="Shapiro H."/>
            <person name="Nishiyama T."/>
            <person name="Perroud P.-F."/>
            <person name="Lindquist E."/>
            <person name="Kamisugi Y."/>
            <person name="Tanahashi T."/>
            <person name="Sakakibara K."/>
            <person name="Fujita T."/>
            <person name="Oishi K."/>
            <person name="Shin-I T."/>
            <person name="Kuroki Y."/>
            <person name="Toyoda A."/>
            <person name="Suzuki Y."/>
            <person name="Hashimoto A."/>
            <person name="Yamaguchi K."/>
            <person name="Sugano A."/>
            <person name="Kohara Y."/>
            <person name="Fujiyama A."/>
            <person name="Anterola A."/>
            <person name="Aoki S."/>
            <person name="Ashton N."/>
            <person name="Barbazuk W.B."/>
            <person name="Barker E."/>
            <person name="Bennetzen J."/>
            <person name="Bezanilla M."/>
            <person name="Blankenship R."/>
            <person name="Cho S.H."/>
            <person name="Dutcher S."/>
            <person name="Estelle M."/>
            <person name="Fawcett J.A."/>
            <person name="Gundlach H."/>
            <person name="Hanada K."/>
            <person name="Heyl A."/>
            <person name="Hicks K.A."/>
            <person name="Hugh J."/>
            <person name="Lohr M."/>
            <person name="Mayer K."/>
            <person name="Melkozernov A."/>
            <person name="Murata T."/>
            <person name="Nelson D."/>
            <person name="Pils B."/>
            <person name="Prigge M."/>
            <person name="Reiss B."/>
            <person name="Renner T."/>
            <person name="Rombauts S."/>
            <person name="Rushton P."/>
            <person name="Sanderfoot A."/>
            <person name="Schween G."/>
            <person name="Shiu S.-H."/>
            <person name="Stueber K."/>
            <person name="Theodoulou F.L."/>
            <person name="Tu H."/>
            <person name="Van de Peer Y."/>
            <person name="Verrier P.J."/>
            <person name="Waters E."/>
            <person name="Wood A."/>
            <person name="Yang L."/>
            <person name="Cove D."/>
            <person name="Cuming A."/>
            <person name="Hasebe M."/>
            <person name="Lucas S."/>
            <person name="Mishler D.B."/>
            <person name="Reski R."/>
            <person name="Grigoriev I."/>
            <person name="Quatrano R.S."/>
            <person name="Boore J.L."/>
        </authorList>
    </citation>
    <scope>NUCLEOTIDE SEQUENCE [LARGE SCALE GENOMIC DNA]</scope>
    <source>
        <strain evidence="4 5">cv. Gransden 2004</strain>
    </source>
</reference>
<feature type="region of interest" description="Disordered" evidence="2">
    <location>
        <begin position="916"/>
        <end position="951"/>
    </location>
</feature>
<dbReference type="AlphaFoldDB" id="A0A2K1JKN2"/>
<dbReference type="Gramene" id="Pp3c13_3940V3.4">
    <property type="protein sequence ID" value="Pp3c13_3940V3.4"/>
    <property type="gene ID" value="Pp3c13_3940"/>
</dbReference>
<feature type="compositionally biased region" description="Basic and acidic residues" evidence="2">
    <location>
        <begin position="163"/>
        <end position="176"/>
    </location>
</feature>
<evidence type="ECO:0000313" key="3">
    <source>
        <dbReference type="EMBL" id="PNR42113.1"/>
    </source>
</evidence>
<dbReference type="EnsemblPlants" id="Pp3c13_3940V3.1">
    <property type="protein sequence ID" value="Pp3c13_3940V3.1"/>
    <property type="gene ID" value="Pp3c13_3940"/>
</dbReference>
<protein>
    <submittedName>
        <fullName evidence="3 4">Uncharacterized protein</fullName>
    </submittedName>
</protein>
<organism evidence="3">
    <name type="scientific">Physcomitrium patens</name>
    <name type="common">Spreading-leaved earth moss</name>
    <name type="synonym">Physcomitrella patens</name>
    <dbReference type="NCBI Taxonomy" id="3218"/>
    <lineage>
        <taxon>Eukaryota</taxon>
        <taxon>Viridiplantae</taxon>
        <taxon>Streptophyta</taxon>
        <taxon>Embryophyta</taxon>
        <taxon>Bryophyta</taxon>
        <taxon>Bryophytina</taxon>
        <taxon>Bryopsida</taxon>
        <taxon>Funariidae</taxon>
        <taxon>Funariales</taxon>
        <taxon>Funariaceae</taxon>
        <taxon>Physcomitrium</taxon>
    </lineage>
</organism>
<feature type="region of interest" description="Disordered" evidence="2">
    <location>
        <begin position="1022"/>
        <end position="1041"/>
    </location>
</feature>
<feature type="compositionally biased region" description="Basic and acidic residues" evidence="2">
    <location>
        <begin position="351"/>
        <end position="363"/>
    </location>
</feature>
<accession>A0A2K1JKN2</accession>
<keyword evidence="5" id="KW-1185">Reference proteome</keyword>
<feature type="compositionally biased region" description="Polar residues" evidence="2">
    <location>
        <begin position="735"/>
        <end position="751"/>
    </location>
</feature>
<feature type="compositionally biased region" description="Low complexity" evidence="2">
    <location>
        <begin position="448"/>
        <end position="460"/>
    </location>
</feature>
<dbReference type="OrthoDB" id="1932581at2759"/>
<dbReference type="Proteomes" id="UP000006727">
    <property type="component" value="Chromosome 13"/>
</dbReference>
<evidence type="ECO:0000256" key="1">
    <source>
        <dbReference type="SAM" id="Coils"/>
    </source>
</evidence>
<sequence length="1053" mass="115959">MGWLWACLGGGPEFQPKLCSDKSSRSSKSHRARITNQPHNLRLHPLPAQLPRHGYGDYEHPHLQVASRTGRCGDPENMEQFKIPITSVNTCISINTLKKASERSLESSFRKEFGIARRSDVDELKEELAELRRRLAIEEAEAKKLREEVSHLRSCGVLQKSEGAPDERTDQKVHGKDSRYALDYADEDEKPYPSDLAPTKQLRKCFSGPMLFDVQSNISKDGLESGAMVLHSSQARISSHRVGLSPKPLPFSQGSQNIQSEVTHQINRQAEEEVSGARSISKSSKVSLASNLQQYPSRKVTAWTSLDASADQDHCEGKARDLVILDSMDMHWIEVANAPCSSGFSTNVKGDVNDPRDCAESPRRSLRAASTGMENSIRNSQKSGGKRRQKSRSGLDFQPFEKRSKDLTLALRNQPPAPTSDQVEVQLAQALAAFKEQRRELEAKHQSFSRGSMSSSMATSKGAVPSNAGPMVGFFRSTRRKPHALRNRGFHHRSLSPVEEAQSIEEIAWSRQSTSSKKESESASKPDDSAGAEVIGSSRFCNSVDKSNRDLQRRLTIEDIPVAEPSSVPPHATEQSNTLDDRPVAIAEHIAMVPIQCASPSLSPRKRPASAALDALVTVTGTAKTGAEGRYNVEDSADGLQPEADWIHRACDWDEEDDDGTEHIKPVECASPSFSPRRRTSRGPVSQSIILDPKDSSPRVPSSTEFLEASFLKANSPSVTFKSPSQERLVKTPSPLKQYSPSPLKQCSPSPLKQCSSSTMNECTPSPQKHNNERSWYCDAIEAIQSINDIRSFKERRLLTESVSLGSSPVSKEKTQRQADCPRPPHAFSAEKKALRRAFSWFASEHDERVKTIGTLERPPQIGSVGTEKGNDIGGTTSRLPHDVRNRDTLQRVETCGRQQTDPGIKRGGVLHIRRFSDSDSGGSGSATFSIDLTQGDSSSQNEGECGAGDVRGSINTGASFLRERVDKENVAARVGLVPSKNSILRTSDQSLSSSDSTNKYPRCSQDNATICESRPILGSVPFNHWDKTPTGPRTEESRVEWQAAAKPSYRYY</sequence>
<evidence type="ECO:0000313" key="5">
    <source>
        <dbReference type="Proteomes" id="UP000006727"/>
    </source>
</evidence>
<name>A0A2K1JKN2_PHYPA</name>
<feature type="region of interest" description="Disordered" evidence="2">
    <location>
        <begin position="509"/>
        <end position="536"/>
    </location>
</feature>
<feature type="region of interest" description="Disordered" evidence="2">
    <location>
        <begin position="18"/>
        <end position="44"/>
    </location>
</feature>
<feature type="region of interest" description="Disordered" evidence="2">
    <location>
        <begin position="157"/>
        <end position="176"/>
    </location>
</feature>
<evidence type="ECO:0000313" key="4">
    <source>
        <dbReference type="EnsemblPlants" id="Pp3c13_3940V3.1"/>
    </source>
</evidence>
<feature type="compositionally biased region" description="Polar residues" evidence="2">
    <location>
        <begin position="372"/>
        <end position="383"/>
    </location>
</feature>
<keyword evidence="1" id="KW-0175">Coiled coil</keyword>
<dbReference type="PaxDb" id="3218-PP1S107_23V6.1"/>